<sequence length="163" mass="18828">MMNEERLPWKAIAAHLQLPVDAIQWTYQKIVPPTKRASGVPRSDALTPEESLMILGMVRQQSPRSDIYARLPERTIADVDAQIKMTRKMLGILSKRGRLLNKVEVAELLKLRSDGQDWPSIHAHILKLTIQQLQDKYRHEMMQIRFDARITALLEKRSALKPE</sequence>
<dbReference type="Proteomes" id="UP000215127">
    <property type="component" value="Chromosome 7"/>
</dbReference>
<evidence type="ECO:0000313" key="2">
    <source>
        <dbReference type="Proteomes" id="UP000215127"/>
    </source>
</evidence>
<keyword evidence="2" id="KW-1185">Reference proteome</keyword>
<evidence type="ECO:0000313" key="1">
    <source>
        <dbReference type="EMBL" id="SMQ52320.1"/>
    </source>
</evidence>
<organism evidence="1 2">
    <name type="scientific">Zymoseptoria tritici (strain ST99CH_3D7)</name>
    <dbReference type="NCBI Taxonomy" id="1276538"/>
    <lineage>
        <taxon>Eukaryota</taxon>
        <taxon>Fungi</taxon>
        <taxon>Dikarya</taxon>
        <taxon>Ascomycota</taxon>
        <taxon>Pezizomycotina</taxon>
        <taxon>Dothideomycetes</taxon>
        <taxon>Dothideomycetidae</taxon>
        <taxon>Mycosphaerellales</taxon>
        <taxon>Mycosphaerellaceae</taxon>
        <taxon>Zymoseptoria</taxon>
    </lineage>
</organism>
<proteinExistence type="predicted"/>
<reference evidence="1 2" key="1">
    <citation type="submission" date="2016-06" db="EMBL/GenBank/DDBJ databases">
        <authorList>
            <person name="Kjaerup R.B."/>
            <person name="Dalgaard T.S."/>
            <person name="Juul-Madsen H.R."/>
        </authorList>
    </citation>
    <scope>NUCLEOTIDE SEQUENCE [LARGE SCALE GENOMIC DNA]</scope>
</reference>
<name>A0A1X7RYI0_ZYMT9</name>
<dbReference type="EMBL" id="LT853698">
    <property type="protein sequence ID" value="SMQ52320.1"/>
    <property type="molecule type" value="Genomic_DNA"/>
</dbReference>
<gene>
    <name evidence="1" type="ORF">ZT3D7_G7473</name>
</gene>
<accession>A0A1X7RYI0</accession>
<protein>
    <submittedName>
        <fullName evidence="1">Uncharacterized protein</fullName>
    </submittedName>
</protein>
<dbReference type="AlphaFoldDB" id="A0A1X7RYI0"/>